<dbReference type="Proteomes" id="UP001642406">
    <property type="component" value="Unassembled WGS sequence"/>
</dbReference>
<keyword evidence="8" id="KW-0732">Signal</keyword>
<dbReference type="EMBL" id="CAWUHC010000085">
    <property type="protein sequence ID" value="CAK7230175.1"/>
    <property type="molecule type" value="Genomic_DNA"/>
</dbReference>
<dbReference type="PRINTS" id="PR00385">
    <property type="entry name" value="P450"/>
</dbReference>
<reference evidence="9 10" key="1">
    <citation type="submission" date="2024-01" db="EMBL/GenBank/DDBJ databases">
        <authorList>
            <person name="Allen C."/>
            <person name="Tagirdzhanova G."/>
        </authorList>
    </citation>
    <scope>NUCLEOTIDE SEQUENCE [LARGE SCALE GENOMIC DNA]</scope>
</reference>
<keyword evidence="6" id="KW-0560">Oxidoreductase</keyword>
<dbReference type="SUPFAM" id="SSF48264">
    <property type="entry name" value="Cytochrome P450"/>
    <property type="match status" value="1"/>
</dbReference>
<evidence type="ECO:0000256" key="8">
    <source>
        <dbReference type="SAM" id="SignalP"/>
    </source>
</evidence>
<accession>A0ABP0CEY9</accession>
<dbReference type="InterPro" id="IPR050121">
    <property type="entry name" value="Cytochrome_P450_monoxygenase"/>
</dbReference>
<sequence>MAHTWLVAFVAIVGVWLASCVHRLYTNYQNAIRSGWPVVVCPVNTQNPFFMVLNAPLRPLIERFLPTAVYNRFHLSTYGWEFRTKSNAVHDRIGPVYVLVTTGTSEIWCADPAVAQIMLTRRKDFVQLPEAKTIMGLLGNNIIASDGEIWARQRRLIAPGLNEKISALVWKESMSQADQMADFMLSQDNGVSTKTVSSLKAIAMNVLGQVGYGQPKPFKPMDLPQDPEAHMEYVDAISIVTELLAAAAIIPHSILSMRFMPKVVQTLGAAMRRLPGLTADMLDKERLRQKTRQIEDDDGSFHGRDNIMSTLVRLSDQGSKANGSNGNSNGNGASSEKALPPTAAHLTEDEISGNLFLVTGAGYDTTANTMSYAAVLLAAYPDKQVWIQEELDSVFGQGLSNLSRSEKTARLEQLDYTTVYPRLARSLAFMYETLRLYPAVLHLSRSVRTTDGPQTVTAHEKTHNLVGPYNVFINNRGLQTDRSVWGKDADDFRPERWIVVDDKGNESVMTPPRGSFSPWSGGPRVCPGMKMSQVEFVVVMSTLLWRCQVKPVKEGQETDADACARLLALTEDSQPRLTLQMNRPDEAILQWVER</sequence>
<organism evidence="9 10">
    <name type="scientific">Sporothrix bragantina</name>
    <dbReference type="NCBI Taxonomy" id="671064"/>
    <lineage>
        <taxon>Eukaryota</taxon>
        <taxon>Fungi</taxon>
        <taxon>Dikarya</taxon>
        <taxon>Ascomycota</taxon>
        <taxon>Pezizomycotina</taxon>
        <taxon>Sordariomycetes</taxon>
        <taxon>Sordariomycetidae</taxon>
        <taxon>Ophiostomatales</taxon>
        <taxon>Ophiostomataceae</taxon>
        <taxon>Sporothrix</taxon>
    </lineage>
</organism>
<dbReference type="InterPro" id="IPR036396">
    <property type="entry name" value="Cyt_P450_sf"/>
</dbReference>
<evidence type="ECO:0000256" key="4">
    <source>
        <dbReference type="ARBA" id="ARBA00022723"/>
    </source>
</evidence>
<dbReference type="InterPro" id="IPR001128">
    <property type="entry name" value="Cyt_P450"/>
</dbReference>
<dbReference type="PROSITE" id="PS00086">
    <property type="entry name" value="CYTOCHROME_P450"/>
    <property type="match status" value="1"/>
</dbReference>
<evidence type="ECO:0000256" key="7">
    <source>
        <dbReference type="SAM" id="MobiDB-lite"/>
    </source>
</evidence>
<comment type="caution">
    <text evidence="9">The sequence shown here is derived from an EMBL/GenBank/DDBJ whole genome shotgun (WGS) entry which is preliminary data.</text>
</comment>
<gene>
    <name evidence="9" type="ORF">SBRCBS47491_007496</name>
</gene>
<keyword evidence="3 6" id="KW-0349">Heme</keyword>
<evidence type="ECO:0000256" key="5">
    <source>
        <dbReference type="ARBA" id="ARBA00023004"/>
    </source>
</evidence>
<evidence type="ECO:0008006" key="11">
    <source>
        <dbReference type="Google" id="ProtNLM"/>
    </source>
</evidence>
<evidence type="ECO:0000256" key="2">
    <source>
        <dbReference type="ARBA" id="ARBA00010617"/>
    </source>
</evidence>
<evidence type="ECO:0000313" key="9">
    <source>
        <dbReference type="EMBL" id="CAK7230175.1"/>
    </source>
</evidence>
<dbReference type="PRINTS" id="PR00463">
    <property type="entry name" value="EP450I"/>
</dbReference>
<protein>
    <recommendedName>
        <fullName evidence="11">Cytochrome P450</fullName>
    </recommendedName>
</protein>
<dbReference type="Gene3D" id="1.10.630.10">
    <property type="entry name" value="Cytochrome P450"/>
    <property type="match status" value="1"/>
</dbReference>
<evidence type="ECO:0000256" key="1">
    <source>
        <dbReference type="ARBA" id="ARBA00001971"/>
    </source>
</evidence>
<comment type="similarity">
    <text evidence="2 6">Belongs to the cytochrome P450 family.</text>
</comment>
<dbReference type="Pfam" id="PF00067">
    <property type="entry name" value="p450"/>
    <property type="match status" value="1"/>
</dbReference>
<comment type="cofactor">
    <cofactor evidence="1">
        <name>heme</name>
        <dbReference type="ChEBI" id="CHEBI:30413"/>
    </cofactor>
</comment>
<keyword evidence="5 6" id="KW-0408">Iron</keyword>
<dbReference type="InterPro" id="IPR002401">
    <property type="entry name" value="Cyt_P450_E_grp-I"/>
</dbReference>
<evidence type="ECO:0000256" key="3">
    <source>
        <dbReference type="ARBA" id="ARBA00022617"/>
    </source>
</evidence>
<keyword evidence="4 6" id="KW-0479">Metal-binding</keyword>
<feature type="signal peptide" evidence="8">
    <location>
        <begin position="1"/>
        <end position="18"/>
    </location>
</feature>
<keyword evidence="10" id="KW-1185">Reference proteome</keyword>
<proteinExistence type="inferred from homology"/>
<feature type="region of interest" description="Disordered" evidence="7">
    <location>
        <begin position="316"/>
        <end position="342"/>
    </location>
</feature>
<evidence type="ECO:0000313" key="10">
    <source>
        <dbReference type="Proteomes" id="UP001642406"/>
    </source>
</evidence>
<keyword evidence="6" id="KW-0503">Monooxygenase</keyword>
<name>A0ABP0CEY9_9PEZI</name>
<dbReference type="InterPro" id="IPR017972">
    <property type="entry name" value="Cyt_P450_CS"/>
</dbReference>
<dbReference type="PANTHER" id="PTHR24305">
    <property type="entry name" value="CYTOCHROME P450"/>
    <property type="match status" value="1"/>
</dbReference>
<dbReference type="CDD" id="cd11070">
    <property type="entry name" value="CYP56-like"/>
    <property type="match status" value="1"/>
</dbReference>
<feature type="chain" id="PRO_5047205578" description="Cytochrome P450" evidence="8">
    <location>
        <begin position="19"/>
        <end position="594"/>
    </location>
</feature>
<dbReference type="PANTHER" id="PTHR24305:SF166">
    <property type="entry name" value="CYTOCHROME P450 12A4, MITOCHONDRIAL-RELATED"/>
    <property type="match status" value="1"/>
</dbReference>
<feature type="compositionally biased region" description="Low complexity" evidence="7">
    <location>
        <begin position="318"/>
        <end position="335"/>
    </location>
</feature>
<evidence type="ECO:0000256" key="6">
    <source>
        <dbReference type="RuleBase" id="RU000461"/>
    </source>
</evidence>